<reference evidence="6 7" key="1">
    <citation type="submission" date="2016-05" db="EMBL/GenBank/DDBJ databases">
        <title>Comparative genomics of biotechnologically important yeasts.</title>
        <authorList>
            <consortium name="DOE Joint Genome Institute"/>
            <person name="Riley R."/>
            <person name="Haridas S."/>
            <person name="Wolfe K.H."/>
            <person name="Lopes M.R."/>
            <person name="Hittinger C.T."/>
            <person name="Goker M."/>
            <person name="Salamov A."/>
            <person name="Wisecaver J."/>
            <person name="Long T.M."/>
            <person name="Aerts A.L."/>
            <person name="Barry K."/>
            <person name="Choi C."/>
            <person name="Clum A."/>
            <person name="Coughlan A.Y."/>
            <person name="Deshpande S."/>
            <person name="Douglass A.P."/>
            <person name="Hanson S.J."/>
            <person name="Klenk H.-P."/>
            <person name="LaButti K."/>
            <person name="Lapidus A."/>
            <person name="Lindquist E."/>
            <person name="Lipzen A."/>
            <person name="Meier-kolthoff J.P."/>
            <person name="Ohm R.A."/>
            <person name="Otillar R.P."/>
            <person name="Pangilinan J."/>
            <person name="Peng Y."/>
            <person name="Rokas A."/>
            <person name="Rosa C.A."/>
            <person name="Scheuner C."/>
            <person name="Sibirny A.A."/>
            <person name="Slot J.C."/>
            <person name="Stielow J.B."/>
            <person name="Sun H."/>
            <person name="Kurtzman C.P."/>
            <person name="Blackwell M."/>
            <person name="Grigoriev I.V."/>
            <person name="Jeffries T.W."/>
        </authorList>
    </citation>
    <scope>NUCLEOTIDE SEQUENCE [LARGE SCALE GENOMIC DNA]</scope>
    <source>
        <strain evidence="6 7">NRRL YB-4993</strain>
    </source>
</reference>
<evidence type="ECO:0000256" key="2">
    <source>
        <dbReference type="ARBA" id="ARBA00022692"/>
    </source>
</evidence>
<feature type="transmembrane region" description="Helical" evidence="5">
    <location>
        <begin position="296"/>
        <end position="315"/>
    </location>
</feature>
<organism evidence="6 7">
    <name type="scientific">Metschnikowia bicuspidata var. bicuspidata NRRL YB-4993</name>
    <dbReference type="NCBI Taxonomy" id="869754"/>
    <lineage>
        <taxon>Eukaryota</taxon>
        <taxon>Fungi</taxon>
        <taxon>Dikarya</taxon>
        <taxon>Ascomycota</taxon>
        <taxon>Saccharomycotina</taxon>
        <taxon>Pichiomycetes</taxon>
        <taxon>Metschnikowiaceae</taxon>
        <taxon>Metschnikowia</taxon>
    </lineage>
</organism>
<comment type="caution">
    <text evidence="6">The sequence shown here is derived from an EMBL/GenBank/DDBJ whole genome shotgun (WGS) entry which is preliminary data.</text>
</comment>
<keyword evidence="4 5" id="KW-0472">Membrane</keyword>
<proteinExistence type="predicted"/>
<evidence type="ECO:0000313" key="6">
    <source>
        <dbReference type="EMBL" id="OBA22882.1"/>
    </source>
</evidence>
<dbReference type="AlphaFoldDB" id="A0A1A0HG77"/>
<evidence type="ECO:0000256" key="3">
    <source>
        <dbReference type="ARBA" id="ARBA00022989"/>
    </source>
</evidence>
<gene>
    <name evidence="6" type="ORF">METBIDRAFT_9232</name>
</gene>
<dbReference type="PANTHER" id="PTHR12570">
    <property type="match status" value="1"/>
</dbReference>
<dbReference type="GO" id="GO:0016020">
    <property type="term" value="C:membrane"/>
    <property type="evidence" value="ECO:0007669"/>
    <property type="project" value="UniProtKB-SubCell"/>
</dbReference>
<dbReference type="GO" id="GO:0015095">
    <property type="term" value="F:magnesium ion transmembrane transporter activity"/>
    <property type="evidence" value="ECO:0007669"/>
    <property type="project" value="InterPro"/>
</dbReference>
<feature type="transmembrane region" description="Helical" evidence="5">
    <location>
        <begin position="173"/>
        <end position="193"/>
    </location>
</feature>
<protein>
    <recommendedName>
        <fullName evidence="8">DUF803-domain-containing protein</fullName>
    </recommendedName>
</protein>
<keyword evidence="2 5" id="KW-0812">Transmembrane</keyword>
<feature type="transmembrane region" description="Helical" evidence="5">
    <location>
        <begin position="96"/>
        <end position="119"/>
    </location>
</feature>
<dbReference type="PANTHER" id="PTHR12570:SF86">
    <property type="entry name" value="ADR321CP"/>
    <property type="match status" value="1"/>
</dbReference>
<feature type="transmembrane region" description="Helical" evidence="5">
    <location>
        <begin position="126"/>
        <end position="142"/>
    </location>
</feature>
<feature type="transmembrane region" description="Helical" evidence="5">
    <location>
        <begin position="223"/>
        <end position="245"/>
    </location>
</feature>
<dbReference type="GeneID" id="30032314"/>
<comment type="subcellular location">
    <subcellularLocation>
        <location evidence="1">Membrane</location>
        <topology evidence="1">Multi-pass membrane protein</topology>
    </subcellularLocation>
</comment>
<feature type="transmembrane region" description="Helical" evidence="5">
    <location>
        <begin position="6"/>
        <end position="26"/>
    </location>
</feature>
<dbReference type="OrthoDB" id="2504919at2759"/>
<evidence type="ECO:0000256" key="4">
    <source>
        <dbReference type="ARBA" id="ARBA00023136"/>
    </source>
</evidence>
<name>A0A1A0HG77_9ASCO</name>
<keyword evidence="3 5" id="KW-1133">Transmembrane helix</keyword>
<dbReference type="InterPro" id="IPR008521">
    <property type="entry name" value="Mg_trans_NIPA"/>
</dbReference>
<evidence type="ECO:0000313" key="7">
    <source>
        <dbReference type="Proteomes" id="UP000092555"/>
    </source>
</evidence>
<sequence length="413" mass="46175">MIGSSVMWGCVAAVMLSAIQSLGITLQRKSHIIPYDHELSENSVVNLRRDSSVSIDYESTHKTHNYRRNIWLLGFSMFIFANIFGSLIQLTALPLIILSPLQSIGLIFNSIFSCTLLPGEKFTKKLAGGTVIIALGAFFIAFNGNSIAQPPLDIGADEKFQRVLDKFARPGFLTWWSLTFIVMAILVRVNWLISVKIKFLQSKPHRRTRRLSRTSKDPLSRLVFTRGILYGLVSGTLTAHTFLFAKSIVDVIFEMILERVTPKCVSTYVIAVFLLIATLCIVVMQLAAFNLGLSNILTAILYPLCFLVYNLVNLFNDIFFNTLFSTGGMDISQFIYVLIGLSGVLYGVVLISWDSACGKPEVSSDDTQPLSVTKFPYEHKEGENRVFSYEESEIISQFSYINHDPNLDGFVGL</sequence>
<accession>A0A1A0HG77</accession>
<dbReference type="EMBL" id="LXTC01000001">
    <property type="protein sequence ID" value="OBA22882.1"/>
    <property type="molecule type" value="Genomic_DNA"/>
</dbReference>
<evidence type="ECO:0000256" key="5">
    <source>
        <dbReference type="SAM" id="Phobius"/>
    </source>
</evidence>
<feature type="transmembrane region" description="Helical" evidence="5">
    <location>
        <begin position="265"/>
        <end position="289"/>
    </location>
</feature>
<evidence type="ECO:0008006" key="8">
    <source>
        <dbReference type="Google" id="ProtNLM"/>
    </source>
</evidence>
<dbReference type="RefSeq" id="XP_018713363.1">
    <property type="nucleotide sequence ID" value="XM_018859339.1"/>
</dbReference>
<feature type="transmembrane region" description="Helical" evidence="5">
    <location>
        <begin position="70"/>
        <end position="90"/>
    </location>
</feature>
<evidence type="ECO:0000256" key="1">
    <source>
        <dbReference type="ARBA" id="ARBA00004141"/>
    </source>
</evidence>
<feature type="transmembrane region" description="Helical" evidence="5">
    <location>
        <begin position="335"/>
        <end position="353"/>
    </location>
</feature>
<keyword evidence="7" id="KW-1185">Reference proteome</keyword>
<dbReference type="Proteomes" id="UP000092555">
    <property type="component" value="Unassembled WGS sequence"/>
</dbReference>